<proteinExistence type="inferred from homology"/>
<dbReference type="InterPro" id="IPR048284">
    <property type="entry name" value="EryCIII-like_N"/>
</dbReference>
<dbReference type="RefSeq" id="WP_344022106.1">
    <property type="nucleotide sequence ID" value="NZ_BAAABX010000019.1"/>
</dbReference>
<keyword evidence="2" id="KW-0328">Glycosyltransferase</keyword>
<dbReference type="PANTHER" id="PTHR48050">
    <property type="entry name" value="STEROL 3-BETA-GLUCOSYLTRANSFERASE"/>
    <property type="match status" value="1"/>
</dbReference>
<dbReference type="SUPFAM" id="SSF53756">
    <property type="entry name" value="UDP-Glycosyltransferase/glycogen phosphorylase"/>
    <property type="match status" value="1"/>
</dbReference>
<dbReference type="InterPro" id="IPR002213">
    <property type="entry name" value="UDP_glucos_trans"/>
</dbReference>
<keyword evidence="8" id="KW-1185">Reference proteome</keyword>
<dbReference type="Pfam" id="PF06722">
    <property type="entry name" value="EryCIII-like_C"/>
    <property type="match status" value="1"/>
</dbReference>
<evidence type="ECO:0000259" key="5">
    <source>
        <dbReference type="Pfam" id="PF06722"/>
    </source>
</evidence>
<feature type="domain" description="Erythromycin biosynthesis protein CIII-like N-terminal" evidence="6">
    <location>
        <begin position="23"/>
        <end position="218"/>
    </location>
</feature>
<reference evidence="7 8" key="1">
    <citation type="journal article" date="2019" name="Int. J. Syst. Evol. Microbiol.">
        <title>The Global Catalogue of Microorganisms (GCM) 10K type strain sequencing project: providing services to taxonomists for standard genome sequencing and annotation.</title>
        <authorList>
            <consortium name="The Broad Institute Genomics Platform"/>
            <consortium name="The Broad Institute Genome Sequencing Center for Infectious Disease"/>
            <person name="Wu L."/>
            <person name="Ma J."/>
        </authorList>
    </citation>
    <scope>NUCLEOTIDE SEQUENCE [LARGE SCALE GENOMIC DNA]</scope>
    <source>
        <strain evidence="7 8">JCM 4788</strain>
    </source>
</reference>
<dbReference type="PANTHER" id="PTHR48050:SF13">
    <property type="entry name" value="STEROL 3-BETA-GLUCOSYLTRANSFERASE UGT80A2"/>
    <property type="match status" value="1"/>
</dbReference>
<feature type="domain" description="Erythromycin biosynthesis protein CIII-like C-terminal" evidence="5">
    <location>
        <begin position="235"/>
        <end position="373"/>
    </location>
</feature>
<evidence type="ECO:0000256" key="2">
    <source>
        <dbReference type="ARBA" id="ARBA00022676"/>
    </source>
</evidence>
<comment type="similarity">
    <text evidence="1">Belongs to the glycosyltransferase 28 family.</text>
</comment>
<dbReference type="InterPro" id="IPR010610">
    <property type="entry name" value="EryCIII-like_C"/>
</dbReference>
<feature type="chain" id="PRO_5046098303" evidence="4">
    <location>
        <begin position="24"/>
        <end position="376"/>
    </location>
</feature>
<evidence type="ECO:0000256" key="1">
    <source>
        <dbReference type="ARBA" id="ARBA00006962"/>
    </source>
</evidence>
<evidence type="ECO:0000256" key="3">
    <source>
        <dbReference type="ARBA" id="ARBA00022679"/>
    </source>
</evidence>
<dbReference type="CDD" id="cd03784">
    <property type="entry name" value="GT1_Gtf-like"/>
    <property type="match status" value="1"/>
</dbReference>
<dbReference type="Pfam" id="PF21036">
    <property type="entry name" value="EryCIII-like_N"/>
    <property type="match status" value="1"/>
</dbReference>
<protein>
    <submittedName>
        <fullName evidence="7">Glycosyltransferase</fullName>
    </submittedName>
</protein>
<evidence type="ECO:0000256" key="4">
    <source>
        <dbReference type="SAM" id="SignalP"/>
    </source>
</evidence>
<keyword evidence="3" id="KW-0808">Transferase</keyword>
<dbReference type="Gene3D" id="3.40.50.2000">
    <property type="entry name" value="Glycogen Phosphorylase B"/>
    <property type="match status" value="2"/>
</dbReference>
<evidence type="ECO:0000313" key="7">
    <source>
        <dbReference type="EMBL" id="GAA0398477.1"/>
    </source>
</evidence>
<evidence type="ECO:0000259" key="6">
    <source>
        <dbReference type="Pfam" id="PF21036"/>
    </source>
</evidence>
<gene>
    <name evidence="7" type="ORF">GCM10010357_19500</name>
</gene>
<name>A0ABN0YKK4_9ACTN</name>
<comment type="caution">
    <text evidence="7">The sequence shown here is derived from an EMBL/GenBank/DDBJ whole genome shotgun (WGS) entry which is preliminary data.</text>
</comment>
<dbReference type="InterPro" id="IPR050426">
    <property type="entry name" value="Glycosyltransferase_28"/>
</dbReference>
<sequence>MRILFLAGGSPATVFGLAPLATAARNAGHQVFMAATSEMMPVVNGAGLPGISVTPHSIRDFMTTGRQGEPLQWPADPQDHILFIGRGFGRMAADSLPALIELGRAWKPDVLVGGMLCFAAPLAAARLGIPYVRHAWDTGEPPEVDGAAESVMGPELAAAGLTRLPGHDLYIDICPPSLRPAGAPEALPMRFVPGNGQRELEPWMYTRPSRPRVLVTAGSRVSRHQYFDYVRGLAEKVSALGTELLVAVPDEVAGEVAAGLPDVRAGWMPLDVVTPTCDLVVHHAGGGTALAAMNAGVPQLLIPNMPKLVAPSLRLVEYGAALMAEDGEDSRDTVVALCEKILGDPSYRERSRELAREIRDMPLPAQTVGALEGLVA</sequence>
<accession>A0ABN0YKK4</accession>
<feature type="signal peptide" evidence="4">
    <location>
        <begin position="1"/>
        <end position="23"/>
    </location>
</feature>
<organism evidence="7 8">
    <name type="scientific">Streptomyces luteireticuli</name>
    <dbReference type="NCBI Taxonomy" id="173858"/>
    <lineage>
        <taxon>Bacteria</taxon>
        <taxon>Bacillati</taxon>
        <taxon>Actinomycetota</taxon>
        <taxon>Actinomycetes</taxon>
        <taxon>Kitasatosporales</taxon>
        <taxon>Streptomycetaceae</taxon>
        <taxon>Streptomyces</taxon>
    </lineage>
</organism>
<dbReference type="EMBL" id="BAAABX010000019">
    <property type="protein sequence ID" value="GAA0398477.1"/>
    <property type="molecule type" value="Genomic_DNA"/>
</dbReference>
<dbReference type="Proteomes" id="UP001500879">
    <property type="component" value="Unassembled WGS sequence"/>
</dbReference>
<evidence type="ECO:0000313" key="8">
    <source>
        <dbReference type="Proteomes" id="UP001500879"/>
    </source>
</evidence>
<keyword evidence="4" id="KW-0732">Signal</keyword>